<dbReference type="PIRSF" id="PIRSF006603">
    <property type="entry name" value="DinF"/>
    <property type="match status" value="1"/>
</dbReference>
<dbReference type="PANTHER" id="PTHR43298:SF2">
    <property type="entry name" value="FMN_FAD EXPORTER YEEO-RELATED"/>
    <property type="match status" value="1"/>
</dbReference>
<evidence type="ECO:0000256" key="3">
    <source>
        <dbReference type="ARBA" id="ARBA00022449"/>
    </source>
</evidence>
<dbReference type="GO" id="GO:0015297">
    <property type="term" value="F:antiporter activity"/>
    <property type="evidence" value="ECO:0007669"/>
    <property type="project" value="UniProtKB-KW"/>
</dbReference>
<dbReference type="Pfam" id="PF01554">
    <property type="entry name" value="MatE"/>
    <property type="match status" value="2"/>
</dbReference>
<keyword evidence="2" id="KW-0813">Transport</keyword>
<gene>
    <name evidence="11" type="ORF">HMPREF0673_02593</name>
</gene>
<keyword evidence="7" id="KW-0406">Ion transport</keyword>
<dbReference type="GO" id="GO:0042910">
    <property type="term" value="F:xenobiotic transmembrane transporter activity"/>
    <property type="evidence" value="ECO:0007669"/>
    <property type="project" value="InterPro"/>
</dbReference>
<dbReference type="RefSeq" id="WP_007902461.1">
    <property type="nucleotide sequence ID" value="NZ_JH379461.1"/>
</dbReference>
<dbReference type="CDD" id="cd13137">
    <property type="entry name" value="MATE_NorM_like"/>
    <property type="match status" value="1"/>
</dbReference>
<feature type="transmembrane region" description="Helical" evidence="10">
    <location>
        <begin position="176"/>
        <end position="198"/>
    </location>
</feature>
<dbReference type="NCBIfam" id="TIGR00797">
    <property type="entry name" value="matE"/>
    <property type="match status" value="1"/>
</dbReference>
<evidence type="ECO:0000313" key="11">
    <source>
        <dbReference type="EMBL" id="EHJ36955.1"/>
    </source>
</evidence>
<evidence type="ECO:0000256" key="1">
    <source>
        <dbReference type="ARBA" id="ARBA00004651"/>
    </source>
</evidence>
<feature type="transmembrane region" description="Helical" evidence="10">
    <location>
        <begin position="218"/>
        <end position="241"/>
    </location>
</feature>
<organism evidence="11 12">
    <name type="scientific">Leyella stercorea DSM 18206</name>
    <dbReference type="NCBI Taxonomy" id="1002367"/>
    <lineage>
        <taxon>Bacteria</taxon>
        <taxon>Pseudomonadati</taxon>
        <taxon>Bacteroidota</taxon>
        <taxon>Bacteroidia</taxon>
        <taxon>Bacteroidales</taxon>
        <taxon>Prevotellaceae</taxon>
        <taxon>Leyella</taxon>
    </lineage>
</organism>
<proteinExistence type="predicted"/>
<dbReference type="GO" id="GO:0005886">
    <property type="term" value="C:plasma membrane"/>
    <property type="evidence" value="ECO:0007669"/>
    <property type="project" value="UniProtKB-SubCell"/>
</dbReference>
<keyword evidence="6 10" id="KW-1133">Transmembrane helix</keyword>
<dbReference type="HOGENOM" id="CLU_012893_5_3_10"/>
<evidence type="ECO:0000256" key="5">
    <source>
        <dbReference type="ARBA" id="ARBA00022692"/>
    </source>
</evidence>
<name>G6B124_9BACT</name>
<dbReference type="GO" id="GO:0006811">
    <property type="term" value="P:monoatomic ion transport"/>
    <property type="evidence" value="ECO:0007669"/>
    <property type="project" value="UniProtKB-KW"/>
</dbReference>
<dbReference type="EMBL" id="AFZZ01000221">
    <property type="protein sequence ID" value="EHJ36955.1"/>
    <property type="molecule type" value="Genomic_DNA"/>
</dbReference>
<protein>
    <recommendedName>
        <fullName evidence="9">Multidrug-efflux transporter</fullName>
    </recommendedName>
</protein>
<feature type="transmembrane region" description="Helical" evidence="10">
    <location>
        <begin position="386"/>
        <end position="411"/>
    </location>
</feature>
<dbReference type="InterPro" id="IPR050222">
    <property type="entry name" value="MATE_MdtK"/>
</dbReference>
<keyword evidence="4" id="KW-1003">Cell membrane</keyword>
<feature type="transmembrane region" description="Helical" evidence="10">
    <location>
        <begin position="71"/>
        <end position="88"/>
    </location>
</feature>
<evidence type="ECO:0000256" key="9">
    <source>
        <dbReference type="ARBA" id="ARBA00031636"/>
    </source>
</evidence>
<evidence type="ECO:0000256" key="4">
    <source>
        <dbReference type="ARBA" id="ARBA00022475"/>
    </source>
</evidence>
<keyword evidence="8 10" id="KW-0472">Membrane</keyword>
<feature type="transmembrane region" description="Helical" evidence="10">
    <location>
        <begin position="443"/>
        <end position="461"/>
    </location>
</feature>
<feature type="transmembrane region" description="Helical" evidence="10">
    <location>
        <begin position="109"/>
        <end position="127"/>
    </location>
</feature>
<evidence type="ECO:0000256" key="10">
    <source>
        <dbReference type="SAM" id="Phobius"/>
    </source>
</evidence>
<feature type="transmembrane region" description="Helical" evidence="10">
    <location>
        <begin position="147"/>
        <end position="169"/>
    </location>
</feature>
<reference evidence="11 12" key="1">
    <citation type="submission" date="2011-08" db="EMBL/GenBank/DDBJ databases">
        <authorList>
            <person name="Weinstock G."/>
            <person name="Sodergren E."/>
            <person name="Clifton S."/>
            <person name="Fulton L."/>
            <person name="Fulton B."/>
            <person name="Courtney L."/>
            <person name="Fronick C."/>
            <person name="Harrison M."/>
            <person name="Strong C."/>
            <person name="Farmer C."/>
            <person name="Delahaunty K."/>
            <person name="Markovic C."/>
            <person name="Hall O."/>
            <person name="Minx P."/>
            <person name="Tomlinson C."/>
            <person name="Mitreva M."/>
            <person name="Hou S."/>
            <person name="Chen J."/>
            <person name="Wollam A."/>
            <person name="Pepin K.H."/>
            <person name="Johnson M."/>
            <person name="Bhonagiri V."/>
            <person name="Zhang X."/>
            <person name="Suruliraj S."/>
            <person name="Warren W."/>
            <person name="Chinwalla A."/>
            <person name="Mardis E.R."/>
            <person name="Wilson R.K."/>
        </authorList>
    </citation>
    <scope>NUCLEOTIDE SEQUENCE [LARGE SCALE GENOMIC DNA]</scope>
    <source>
        <strain evidence="11 12">DSM 18206</strain>
    </source>
</reference>
<accession>G6B124</accession>
<dbReference type="PANTHER" id="PTHR43298">
    <property type="entry name" value="MULTIDRUG RESISTANCE PROTEIN NORM-RELATED"/>
    <property type="match status" value="1"/>
</dbReference>
<comment type="subcellular location">
    <subcellularLocation>
        <location evidence="1">Cell membrane</location>
        <topology evidence="1">Multi-pass membrane protein</topology>
    </subcellularLocation>
</comment>
<dbReference type="GeneID" id="78338025"/>
<dbReference type="PATRIC" id="fig|1002367.3.peg.2098"/>
<evidence type="ECO:0000313" key="12">
    <source>
        <dbReference type="Proteomes" id="UP000004407"/>
    </source>
</evidence>
<dbReference type="Proteomes" id="UP000004407">
    <property type="component" value="Unassembled WGS sequence"/>
</dbReference>
<feature type="transmembrane region" description="Helical" evidence="10">
    <location>
        <begin position="284"/>
        <end position="309"/>
    </location>
</feature>
<dbReference type="InterPro" id="IPR002528">
    <property type="entry name" value="MATE_fam"/>
</dbReference>
<evidence type="ECO:0000256" key="2">
    <source>
        <dbReference type="ARBA" id="ARBA00022448"/>
    </source>
</evidence>
<keyword evidence="3" id="KW-0050">Antiport</keyword>
<evidence type="ECO:0000256" key="8">
    <source>
        <dbReference type="ARBA" id="ARBA00023136"/>
    </source>
</evidence>
<comment type="caution">
    <text evidence="11">The sequence shown here is derived from an EMBL/GenBank/DDBJ whole genome shotgun (WGS) entry which is preliminary data.</text>
</comment>
<feature type="transmembrane region" description="Helical" evidence="10">
    <location>
        <begin position="344"/>
        <end position="366"/>
    </location>
</feature>
<evidence type="ECO:0000256" key="7">
    <source>
        <dbReference type="ARBA" id="ARBA00023065"/>
    </source>
</evidence>
<dbReference type="AlphaFoldDB" id="G6B124"/>
<dbReference type="InterPro" id="IPR048279">
    <property type="entry name" value="MdtK-like"/>
</dbReference>
<keyword evidence="5 10" id="KW-0812">Transmembrane</keyword>
<sequence length="479" mass="51223">MKSDKKKDALLSMIRLGKPMTLGEQARLVMFLATPAILAQLTTTMMQYIDASMVGSMGAEASASIGLMETTMWLLGSICSATAAGFYVQVSHQLGSNDPARARSTLRQGIMSVLVVSALLGLVSLAVSPFLPTWLGGNSHITPTASAYFAIVATALPIFQFSIFGAGMLRSSGNMVVPSVMSVVMMSLDVVFNFFLIFPTRPVELFGTQIMMPGMGLGVVGAAIGTVSAELVAASITMYILCFRSKELSLRIDTGRFLPTWGVVKRALHISLPMGLQQTIMCSAYVMTTIIIAPLGTFAIAANSFGIIIESLCYMPGYGIADAATTLVGQSMGAGRHELMKRFAWLSVGLGVTVMAVMGVVMYVGAPTAMAMMTPAEEVRRLGVEVLRIEAFAEPMFAAAIVSYGVFVGAAKTLVPSIMNLISIWGVRISLAAMLAPSMGLRGVWIAMCIELCFRGLIFLVKLKFWNIQTSCKYYGKDQ</sequence>
<dbReference type="eggNOG" id="COG0534">
    <property type="taxonomic scope" value="Bacteria"/>
</dbReference>
<evidence type="ECO:0000256" key="6">
    <source>
        <dbReference type="ARBA" id="ARBA00022989"/>
    </source>
</evidence>